<keyword evidence="2" id="KW-0812">Transmembrane</keyword>
<evidence type="ECO:0000313" key="3">
    <source>
        <dbReference type="EMBL" id="HGY93609.1"/>
    </source>
</evidence>
<feature type="transmembrane region" description="Helical" evidence="2">
    <location>
        <begin position="183"/>
        <end position="200"/>
    </location>
</feature>
<reference evidence="3" key="1">
    <citation type="journal article" date="2020" name="mSystems">
        <title>Genome- and Community-Level Interaction Insights into Carbon Utilization and Element Cycling Functions of Hydrothermarchaeota in Hydrothermal Sediment.</title>
        <authorList>
            <person name="Zhou Z."/>
            <person name="Liu Y."/>
            <person name="Xu W."/>
            <person name="Pan J."/>
            <person name="Luo Z.H."/>
            <person name="Li M."/>
        </authorList>
    </citation>
    <scope>NUCLEOTIDE SEQUENCE [LARGE SCALE GENOMIC DNA]</scope>
    <source>
        <strain evidence="3">SpSt-855</strain>
    </source>
</reference>
<keyword evidence="2" id="KW-1133">Transmembrane helix</keyword>
<dbReference type="Pfam" id="PF10101">
    <property type="entry name" value="DUF2339"/>
    <property type="match status" value="1"/>
</dbReference>
<protein>
    <submittedName>
        <fullName evidence="3">DUF2339 domain-containing protein</fullName>
    </submittedName>
</protein>
<feature type="transmembrane region" description="Helical" evidence="2">
    <location>
        <begin position="97"/>
        <end position="117"/>
    </location>
</feature>
<feature type="transmembrane region" description="Helical" evidence="2">
    <location>
        <begin position="285"/>
        <end position="303"/>
    </location>
</feature>
<dbReference type="EMBL" id="DTKL01000016">
    <property type="protein sequence ID" value="HGY93609.1"/>
    <property type="molecule type" value="Genomic_DNA"/>
</dbReference>
<feature type="transmembrane region" description="Helical" evidence="2">
    <location>
        <begin position="129"/>
        <end position="149"/>
    </location>
</feature>
<dbReference type="InterPro" id="IPR019286">
    <property type="entry name" value="DUF2339_TM"/>
</dbReference>
<proteinExistence type="predicted"/>
<feature type="transmembrane region" description="Helical" evidence="2">
    <location>
        <begin position="72"/>
        <end position="91"/>
    </location>
</feature>
<keyword evidence="2" id="KW-0472">Membrane</keyword>
<feature type="transmembrane region" description="Helical" evidence="2">
    <location>
        <begin position="337"/>
        <end position="359"/>
    </location>
</feature>
<dbReference type="PANTHER" id="PTHR38434">
    <property type="entry name" value="BLL2549 PROTEIN"/>
    <property type="match status" value="1"/>
</dbReference>
<keyword evidence="1" id="KW-0175">Coiled coil</keyword>
<evidence type="ECO:0000256" key="1">
    <source>
        <dbReference type="SAM" id="Coils"/>
    </source>
</evidence>
<feature type="transmembrane region" description="Helical" evidence="2">
    <location>
        <begin position="309"/>
        <end position="325"/>
    </location>
</feature>
<feature type="transmembrane region" description="Helical" evidence="2">
    <location>
        <begin position="206"/>
        <end position="225"/>
    </location>
</feature>
<accession>A0A7V4XR15</accession>
<sequence>MTPDPVSPNPEESDLQTQIAELRHRVMRLEEALIAQSQSTPVVRAGEGSDVSTGTSAMAVEPSLESRIGSQWLNRAGILAMLVGVALFLKLAIDNHWMGPTARVSVGLAGGIALYLLSEVFRRRNYIGFSFSLKGIGSGVFYLTLWAAFTLLHLLSAPLVAAGMLVVTALNGLLAWRQNSRVLAYYALLGSLLTPLLVADHRNHEVALFAYLLMMAAGAAILALLRGWHALLLTAFVGTTLYGIFWAWIYYRAAEFTVTLAFGALAFALFSGLPILLAGHTERSTSLTALSCLNALAGIVMAAELFTGWPRVMVILLLAAFYFAWARTHFGREADPLPAWVTDMNANVALLAAVSFAIHRLWHGAVSAPGTHTGEQLSYSLWFMCFGTVLVAVGFRRRTTALRWQGLVLLFLSIAKVFLFDIRLLSETSRVFSFLGLGLLLLVVSFVYQRDWLKLRNS</sequence>
<feature type="transmembrane region" description="Helical" evidence="2">
    <location>
        <begin position="155"/>
        <end position="176"/>
    </location>
</feature>
<feature type="transmembrane region" description="Helical" evidence="2">
    <location>
        <begin position="257"/>
        <end position="278"/>
    </location>
</feature>
<feature type="transmembrane region" description="Helical" evidence="2">
    <location>
        <begin position="232"/>
        <end position="251"/>
    </location>
</feature>
<organism evidence="3">
    <name type="scientific">Acidobacterium capsulatum</name>
    <dbReference type="NCBI Taxonomy" id="33075"/>
    <lineage>
        <taxon>Bacteria</taxon>
        <taxon>Pseudomonadati</taxon>
        <taxon>Acidobacteriota</taxon>
        <taxon>Terriglobia</taxon>
        <taxon>Terriglobales</taxon>
        <taxon>Acidobacteriaceae</taxon>
        <taxon>Acidobacterium</taxon>
    </lineage>
</organism>
<comment type="caution">
    <text evidence="3">The sequence shown here is derived from an EMBL/GenBank/DDBJ whole genome shotgun (WGS) entry which is preliminary data.</text>
</comment>
<gene>
    <name evidence="3" type="ORF">ENW50_02805</name>
</gene>
<name>A0A7V4XR15_9BACT</name>
<feature type="coiled-coil region" evidence="1">
    <location>
        <begin position="12"/>
        <end position="39"/>
    </location>
</feature>
<dbReference type="PANTHER" id="PTHR38434:SF1">
    <property type="entry name" value="BLL2549 PROTEIN"/>
    <property type="match status" value="1"/>
</dbReference>
<dbReference type="AlphaFoldDB" id="A0A7V4XR15"/>
<feature type="transmembrane region" description="Helical" evidence="2">
    <location>
        <begin position="407"/>
        <end position="425"/>
    </location>
</feature>
<feature type="transmembrane region" description="Helical" evidence="2">
    <location>
        <begin position="379"/>
        <end position="395"/>
    </location>
</feature>
<feature type="transmembrane region" description="Helical" evidence="2">
    <location>
        <begin position="431"/>
        <end position="448"/>
    </location>
</feature>
<evidence type="ECO:0000256" key="2">
    <source>
        <dbReference type="SAM" id="Phobius"/>
    </source>
</evidence>